<evidence type="ECO:0000313" key="2">
    <source>
        <dbReference type="EMBL" id="MDQ0391864.1"/>
    </source>
</evidence>
<accession>A0ABU0FB79</accession>
<dbReference type="Proteomes" id="UP001237448">
    <property type="component" value="Unassembled WGS sequence"/>
</dbReference>
<protein>
    <submittedName>
        <fullName evidence="2">Uncharacterized protein</fullName>
    </submittedName>
</protein>
<feature type="compositionally biased region" description="Polar residues" evidence="1">
    <location>
        <begin position="29"/>
        <end position="38"/>
    </location>
</feature>
<comment type="caution">
    <text evidence="2">The sequence shown here is derived from an EMBL/GenBank/DDBJ whole genome shotgun (WGS) entry which is preliminary data.</text>
</comment>
<proteinExistence type="predicted"/>
<organism evidence="2 3">
    <name type="scientific">Labrys monachus</name>
    <dbReference type="NCBI Taxonomy" id="217067"/>
    <lineage>
        <taxon>Bacteria</taxon>
        <taxon>Pseudomonadati</taxon>
        <taxon>Pseudomonadota</taxon>
        <taxon>Alphaproteobacteria</taxon>
        <taxon>Hyphomicrobiales</taxon>
        <taxon>Xanthobacteraceae</taxon>
        <taxon>Labrys</taxon>
    </lineage>
</organism>
<dbReference type="RefSeq" id="WP_307424866.1">
    <property type="nucleotide sequence ID" value="NZ_JAUSVK010000001.1"/>
</dbReference>
<dbReference type="EMBL" id="JAUSVK010000001">
    <property type="protein sequence ID" value="MDQ0391864.1"/>
    <property type="molecule type" value="Genomic_DNA"/>
</dbReference>
<evidence type="ECO:0000256" key="1">
    <source>
        <dbReference type="SAM" id="MobiDB-lite"/>
    </source>
</evidence>
<reference evidence="2 3" key="1">
    <citation type="submission" date="2023-07" db="EMBL/GenBank/DDBJ databases">
        <title>Genomic Encyclopedia of Type Strains, Phase IV (KMG-IV): sequencing the most valuable type-strain genomes for metagenomic binning, comparative biology and taxonomic classification.</title>
        <authorList>
            <person name="Goeker M."/>
        </authorList>
    </citation>
    <scope>NUCLEOTIDE SEQUENCE [LARGE SCALE GENOMIC DNA]</scope>
    <source>
        <strain evidence="2 3">DSM 5896</strain>
    </source>
</reference>
<feature type="region of interest" description="Disordered" evidence="1">
    <location>
        <begin position="1"/>
        <end position="55"/>
    </location>
</feature>
<sequence length="55" mass="5826">MNENTVEEGASPAPPWPETVGDGTRTKLRGTSFQVNDNTVEEGEALGSSVPPRRG</sequence>
<keyword evidence="3" id="KW-1185">Reference proteome</keyword>
<gene>
    <name evidence="2" type="ORF">J3R73_001656</name>
</gene>
<name>A0ABU0FB79_9HYPH</name>
<evidence type="ECO:0000313" key="3">
    <source>
        <dbReference type="Proteomes" id="UP001237448"/>
    </source>
</evidence>